<feature type="compositionally biased region" description="Basic and acidic residues" evidence="1">
    <location>
        <begin position="26"/>
        <end position="36"/>
    </location>
</feature>
<dbReference type="AlphaFoldDB" id="X6M472"/>
<feature type="region of interest" description="Disordered" evidence="1">
    <location>
        <begin position="176"/>
        <end position="217"/>
    </location>
</feature>
<organism evidence="2 3">
    <name type="scientific">Reticulomyxa filosa</name>
    <dbReference type="NCBI Taxonomy" id="46433"/>
    <lineage>
        <taxon>Eukaryota</taxon>
        <taxon>Sar</taxon>
        <taxon>Rhizaria</taxon>
        <taxon>Retaria</taxon>
        <taxon>Foraminifera</taxon>
        <taxon>Monothalamids</taxon>
        <taxon>Reticulomyxidae</taxon>
        <taxon>Reticulomyxa</taxon>
    </lineage>
</organism>
<gene>
    <name evidence="2" type="ORF">RFI_29117</name>
</gene>
<evidence type="ECO:0000313" key="3">
    <source>
        <dbReference type="Proteomes" id="UP000023152"/>
    </source>
</evidence>
<proteinExistence type="predicted"/>
<reference evidence="2 3" key="1">
    <citation type="journal article" date="2013" name="Curr. Biol.">
        <title>The Genome of the Foraminiferan Reticulomyxa filosa.</title>
        <authorList>
            <person name="Glockner G."/>
            <person name="Hulsmann N."/>
            <person name="Schleicher M."/>
            <person name="Noegel A.A."/>
            <person name="Eichinger L."/>
            <person name="Gallinger C."/>
            <person name="Pawlowski J."/>
            <person name="Sierra R."/>
            <person name="Euteneuer U."/>
            <person name="Pillet L."/>
            <person name="Moustafa A."/>
            <person name="Platzer M."/>
            <person name="Groth M."/>
            <person name="Szafranski K."/>
            <person name="Schliwa M."/>
        </authorList>
    </citation>
    <scope>NUCLEOTIDE SEQUENCE [LARGE SCALE GENOMIC DNA]</scope>
</reference>
<feature type="compositionally biased region" description="Polar residues" evidence="1">
    <location>
        <begin position="178"/>
        <end position="191"/>
    </location>
</feature>
<protein>
    <submittedName>
        <fullName evidence="2">Uncharacterized protein</fullName>
    </submittedName>
</protein>
<evidence type="ECO:0000256" key="1">
    <source>
        <dbReference type="SAM" id="MobiDB-lite"/>
    </source>
</evidence>
<keyword evidence="3" id="KW-1185">Reference proteome</keyword>
<sequence length="277" mass="32563">FGDDEEEVKLEKKEMMLMNEDELNNEEEKYPQERVKTQITLPSPHQRYHSLGRGQLSKKKRNKNGHENDLHVTGHKRNRMAGRHLPIKPTQRQCPDNDETEYWNLYYAIFNIVEEWSRNSRCTLFCYQLIIKMLCCANIPFYYHVLRYQANSRSGYYLPHHYAVKRRETIELREKRLPTTTATVTASNSHAPLQEDKSIPGDPNKSQTNLSHPHDVTPELTSTGHLKVLTFQPDESYIIRQLTKYLAQVDTKRDMLELLCQLMKFCLATNQKKKLIG</sequence>
<dbReference type="EMBL" id="ASPP01025200">
    <property type="protein sequence ID" value="ETO08272.1"/>
    <property type="molecule type" value="Genomic_DNA"/>
</dbReference>
<feature type="region of interest" description="Disordered" evidence="1">
    <location>
        <begin position="18"/>
        <end position="76"/>
    </location>
</feature>
<name>X6M472_RETFI</name>
<accession>X6M472</accession>
<feature type="compositionally biased region" description="Basic residues" evidence="1">
    <location>
        <begin position="46"/>
        <end position="63"/>
    </location>
</feature>
<feature type="non-terminal residue" evidence="2">
    <location>
        <position position="1"/>
    </location>
</feature>
<dbReference type="Proteomes" id="UP000023152">
    <property type="component" value="Unassembled WGS sequence"/>
</dbReference>
<comment type="caution">
    <text evidence="2">The sequence shown here is derived from an EMBL/GenBank/DDBJ whole genome shotgun (WGS) entry which is preliminary data.</text>
</comment>
<evidence type="ECO:0000313" key="2">
    <source>
        <dbReference type="EMBL" id="ETO08272.1"/>
    </source>
</evidence>